<dbReference type="PROSITE" id="PS50937">
    <property type="entry name" value="HTH_MERR_2"/>
    <property type="match status" value="1"/>
</dbReference>
<evidence type="ECO:0000313" key="5">
    <source>
        <dbReference type="EMBL" id="NIF22163.1"/>
    </source>
</evidence>
<feature type="domain" description="HTH merR-type" evidence="4">
    <location>
        <begin position="1"/>
        <end position="69"/>
    </location>
</feature>
<sequence length="151" mass="17228">MKTGELATLAGCPVETVRYYEKSGLLHAPLRGENNYRHYDHTHVERLMFIRRCRALDMTQDEIRALLEAKESQEPHCGKIDAIISEHLHHVQQRIQELQALEQQLKALNQHCNADRSLSECGILRELKEPTEGDNSPLEIPNGHLAGVHSH</sequence>
<dbReference type="InterPro" id="IPR011791">
    <property type="entry name" value="CadR-PbrR"/>
</dbReference>
<dbReference type="CDD" id="cd04784">
    <property type="entry name" value="HTH_CadR-PbrR"/>
    <property type="match status" value="1"/>
</dbReference>
<reference evidence="5 6" key="1">
    <citation type="journal article" date="2019" name="bioRxiv">
        <title>Bacteria contribute to plant secondary compound degradation in a generalist herbivore system.</title>
        <authorList>
            <person name="Francoeur C.B."/>
            <person name="Khadempour L."/>
            <person name="Moreira-Soto R.D."/>
            <person name="Gotting K."/>
            <person name="Book A.J."/>
            <person name="Pinto-Tomas A.A."/>
            <person name="Keefover-Ring K."/>
            <person name="Currie C.R."/>
        </authorList>
    </citation>
    <scope>NUCLEOTIDE SEQUENCE [LARGE SCALE GENOMIC DNA]</scope>
    <source>
        <strain evidence="5">Acro-835</strain>
    </source>
</reference>
<evidence type="ECO:0000256" key="2">
    <source>
        <dbReference type="SAM" id="Coils"/>
    </source>
</evidence>
<keyword evidence="1" id="KW-0238">DNA-binding</keyword>
<dbReference type="PANTHER" id="PTHR30204">
    <property type="entry name" value="REDOX-CYCLING DRUG-SENSING TRANSCRIPTIONAL ACTIVATOR SOXR"/>
    <property type="match status" value="1"/>
</dbReference>
<dbReference type="PRINTS" id="PR00040">
    <property type="entry name" value="HTHMERR"/>
</dbReference>
<evidence type="ECO:0000256" key="3">
    <source>
        <dbReference type="SAM" id="MobiDB-lite"/>
    </source>
</evidence>
<organism evidence="5 6">
    <name type="scientific">Candidatus Pantoea multigeneris</name>
    <dbReference type="NCBI Taxonomy" id="2608357"/>
    <lineage>
        <taxon>Bacteria</taxon>
        <taxon>Pseudomonadati</taxon>
        <taxon>Pseudomonadota</taxon>
        <taxon>Gammaproteobacteria</taxon>
        <taxon>Enterobacterales</taxon>
        <taxon>Erwiniaceae</taxon>
        <taxon>Pantoea</taxon>
    </lineage>
</organism>
<dbReference type="InterPro" id="IPR047057">
    <property type="entry name" value="MerR_fam"/>
</dbReference>
<keyword evidence="2" id="KW-0175">Coiled coil</keyword>
<protein>
    <submittedName>
        <fullName evidence="5">Cd(II)/Pb(II)-responsive transcriptional regulator</fullName>
    </submittedName>
</protein>
<gene>
    <name evidence="5" type="primary">cadR</name>
    <name evidence="5" type="ORF">F3J40_11195</name>
</gene>
<comment type="caution">
    <text evidence="5">The sequence shown here is derived from an EMBL/GenBank/DDBJ whole genome shotgun (WGS) entry which is preliminary data.</text>
</comment>
<evidence type="ECO:0000259" key="4">
    <source>
        <dbReference type="PROSITE" id="PS50937"/>
    </source>
</evidence>
<feature type="coiled-coil region" evidence="2">
    <location>
        <begin position="88"/>
        <end position="118"/>
    </location>
</feature>
<feature type="region of interest" description="Disordered" evidence="3">
    <location>
        <begin position="129"/>
        <end position="151"/>
    </location>
</feature>
<proteinExistence type="predicted"/>
<keyword evidence="6" id="KW-1185">Reference proteome</keyword>
<accession>A0ABX0R9W5</accession>
<evidence type="ECO:0000313" key="6">
    <source>
        <dbReference type="Proteomes" id="UP001515683"/>
    </source>
</evidence>
<dbReference type="NCBIfam" id="TIGR02047">
    <property type="entry name" value="CadR-PbrR"/>
    <property type="match status" value="1"/>
</dbReference>
<dbReference type="EMBL" id="VWXF01000004">
    <property type="protein sequence ID" value="NIF22163.1"/>
    <property type="molecule type" value="Genomic_DNA"/>
</dbReference>
<dbReference type="Gene3D" id="1.10.1660.10">
    <property type="match status" value="1"/>
</dbReference>
<dbReference type="SUPFAM" id="SSF46955">
    <property type="entry name" value="Putative DNA-binding domain"/>
    <property type="match status" value="1"/>
</dbReference>
<dbReference type="PANTHER" id="PTHR30204:SF92">
    <property type="entry name" value="HTH-TYPE TRANSCRIPTIONAL REGULATOR ZNTR"/>
    <property type="match status" value="1"/>
</dbReference>
<dbReference type="Pfam" id="PF13411">
    <property type="entry name" value="MerR_1"/>
    <property type="match status" value="1"/>
</dbReference>
<dbReference type="RefSeq" id="WP_167014622.1">
    <property type="nucleotide sequence ID" value="NZ_VWXF01000004.1"/>
</dbReference>
<dbReference type="Proteomes" id="UP001515683">
    <property type="component" value="Unassembled WGS sequence"/>
</dbReference>
<dbReference type="InterPro" id="IPR009061">
    <property type="entry name" value="DNA-bd_dom_put_sf"/>
</dbReference>
<dbReference type="InterPro" id="IPR000551">
    <property type="entry name" value="MerR-type_HTH_dom"/>
</dbReference>
<evidence type="ECO:0000256" key="1">
    <source>
        <dbReference type="ARBA" id="ARBA00023125"/>
    </source>
</evidence>
<dbReference type="SMART" id="SM00422">
    <property type="entry name" value="HTH_MERR"/>
    <property type="match status" value="1"/>
</dbReference>
<name>A0ABX0R9W5_9GAMM</name>